<dbReference type="Proteomes" id="UP000598217">
    <property type="component" value="Unassembled WGS sequence"/>
</dbReference>
<proteinExistence type="predicted"/>
<evidence type="ECO:0000313" key="1">
    <source>
        <dbReference type="EMBL" id="MBE1456985.1"/>
    </source>
</evidence>
<comment type="caution">
    <text evidence="1">The sequence shown here is derived from an EMBL/GenBank/DDBJ whole genome shotgun (WGS) entry which is preliminary data.</text>
</comment>
<gene>
    <name evidence="1" type="ORF">H4W79_001199</name>
</gene>
<reference evidence="1 2" key="1">
    <citation type="submission" date="2020-10" db="EMBL/GenBank/DDBJ databases">
        <title>Sequencing the genomes of 1000 actinobacteria strains.</title>
        <authorList>
            <person name="Klenk H.-P."/>
        </authorList>
    </citation>
    <scope>NUCLEOTIDE SEQUENCE [LARGE SCALE GENOMIC DNA]</scope>
    <source>
        <strain evidence="1 2">DSM 45157</strain>
    </source>
</reference>
<accession>A0ABR9HD99</accession>
<organism evidence="1 2">
    <name type="scientific">Nocardiopsis terrae</name>
    <dbReference type="NCBI Taxonomy" id="372655"/>
    <lineage>
        <taxon>Bacteria</taxon>
        <taxon>Bacillati</taxon>
        <taxon>Actinomycetota</taxon>
        <taxon>Actinomycetes</taxon>
        <taxon>Streptosporangiales</taxon>
        <taxon>Nocardiopsidaceae</taxon>
        <taxon>Nocardiopsis</taxon>
    </lineage>
</organism>
<sequence length="67" mass="6961">MGGGMPWRAFAPVRKPACHSGLPGHDNLSGHEFPGDARHGLRRGCGAGAFPGSQRAAVRTLAQLVLT</sequence>
<name>A0ABR9HD99_9ACTN</name>
<keyword evidence="2" id="KW-1185">Reference proteome</keyword>
<protein>
    <submittedName>
        <fullName evidence="1">Uncharacterized protein</fullName>
    </submittedName>
</protein>
<dbReference type="EMBL" id="JADBDY010000001">
    <property type="protein sequence ID" value="MBE1456985.1"/>
    <property type="molecule type" value="Genomic_DNA"/>
</dbReference>
<evidence type="ECO:0000313" key="2">
    <source>
        <dbReference type="Proteomes" id="UP000598217"/>
    </source>
</evidence>